<dbReference type="CDD" id="cd08336">
    <property type="entry name" value="DED_FADD"/>
    <property type="match status" value="1"/>
</dbReference>
<dbReference type="InterPro" id="IPR016729">
    <property type="entry name" value="FADD"/>
</dbReference>
<dbReference type="GO" id="GO:0031265">
    <property type="term" value="C:CD95 death-inducing signaling complex"/>
    <property type="evidence" value="ECO:0007669"/>
    <property type="project" value="TreeGrafter"/>
</dbReference>
<feature type="domain" description="Death" evidence="1">
    <location>
        <begin position="103"/>
        <end position="187"/>
    </location>
</feature>
<keyword evidence="4" id="KW-1185">Reference proteome</keyword>
<dbReference type="Gene3D" id="1.10.533.10">
    <property type="entry name" value="Death Domain, Fas"/>
    <property type="match status" value="2"/>
</dbReference>
<organism evidence="3 4">
    <name type="scientific">Danionella cerebrum</name>
    <dbReference type="NCBI Taxonomy" id="2873325"/>
    <lineage>
        <taxon>Eukaryota</taxon>
        <taxon>Metazoa</taxon>
        <taxon>Chordata</taxon>
        <taxon>Craniata</taxon>
        <taxon>Vertebrata</taxon>
        <taxon>Euteleostomi</taxon>
        <taxon>Actinopterygii</taxon>
        <taxon>Neopterygii</taxon>
        <taxon>Teleostei</taxon>
        <taxon>Ostariophysi</taxon>
        <taxon>Cypriniformes</taxon>
        <taxon>Danionidae</taxon>
        <taxon>Danioninae</taxon>
        <taxon>Danionella</taxon>
    </lineage>
</organism>
<feature type="domain" description="DED" evidence="2">
    <location>
        <begin position="5"/>
        <end position="82"/>
    </location>
</feature>
<dbReference type="GO" id="GO:0097191">
    <property type="term" value="P:extrinsic apoptotic signaling pathway"/>
    <property type="evidence" value="ECO:0007669"/>
    <property type="project" value="TreeGrafter"/>
</dbReference>
<dbReference type="EMBL" id="SRMA01025323">
    <property type="protein sequence ID" value="TRY96088.1"/>
    <property type="molecule type" value="Genomic_DNA"/>
</dbReference>
<evidence type="ECO:0008006" key="5">
    <source>
        <dbReference type="Google" id="ProtNLM"/>
    </source>
</evidence>
<evidence type="ECO:0000259" key="2">
    <source>
        <dbReference type="PROSITE" id="PS50168"/>
    </source>
</evidence>
<dbReference type="Pfam" id="PF01335">
    <property type="entry name" value="DED"/>
    <property type="match status" value="1"/>
</dbReference>
<dbReference type="Pfam" id="PF00531">
    <property type="entry name" value="Death"/>
    <property type="match status" value="1"/>
</dbReference>
<dbReference type="PROSITE" id="PS50017">
    <property type="entry name" value="DEATH_DOMAIN"/>
    <property type="match status" value="1"/>
</dbReference>
<dbReference type="PROSITE" id="PS50168">
    <property type="entry name" value="DED"/>
    <property type="match status" value="1"/>
</dbReference>
<dbReference type="PANTHER" id="PTHR15077">
    <property type="entry name" value="FAS-ASSOCIATING DEATH DOMAIN-CONTAINING PROTEIN FADD"/>
    <property type="match status" value="1"/>
</dbReference>
<comment type="caution">
    <text evidence="3">The sequence shown here is derived from an EMBL/GenBank/DDBJ whole genome shotgun (WGS) entry which is preliminary data.</text>
</comment>
<dbReference type="AlphaFoldDB" id="A0A553R1N3"/>
<dbReference type="GO" id="GO:0045089">
    <property type="term" value="P:positive regulation of innate immune response"/>
    <property type="evidence" value="ECO:0007669"/>
    <property type="project" value="TreeGrafter"/>
</dbReference>
<dbReference type="PANTHER" id="PTHR15077:SF10">
    <property type="entry name" value="FAS-ASSOCIATED DEATH DOMAIN PROTEIN"/>
    <property type="match status" value="1"/>
</dbReference>
<evidence type="ECO:0000313" key="4">
    <source>
        <dbReference type="Proteomes" id="UP000316079"/>
    </source>
</evidence>
<accession>A0A553R1N3</accession>
<dbReference type="InterPro" id="IPR011029">
    <property type="entry name" value="DEATH-like_dom_sf"/>
</dbReference>
<proteinExistence type="predicted"/>
<name>A0A553R1N3_9TELE</name>
<dbReference type="SMART" id="SM00005">
    <property type="entry name" value="DEATH"/>
    <property type="match status" value="1"/>
</dbReference>
<gene>
    <name evidence="3" type="ORF">DNTS_017244</name>
</gene>
<reference evidence="3 4" key="1">
    <citation type="journal article" date="2019" name="Sci. Data">
        <title>Hybrid genome assembly and annotation of Danionella translucida.</title>
        <authorList>
            <person name="Kadobianskyi M."/>
            <person name="Schulze L."/>
            <person name="Schuelke M."/>
            <person name="Judkewitz B."/>
        </authorList>
    </citation>
    <scope>NUCLEOTIDE SEQUENCE [LARGE SCALE GENOMIC DNA]</scope>
    <source>
        <strain evidence="3 4">Bolton</strain>
    </source>
</reference>
<evidence type="ECO:0000259" key="1">
    <source>
        <dbReference type="PROSITE" id="PS50017"/>
    </source>
</evidence>
<dbReference type="STRING" id="623744.A0A553R1N3"/>
<dbReference type="Proteomes" id="UP000316079">
    <property type="component" value="Unassembled WGS sequence"/>
</dbReference>
<dbReference type="GO" id="GO:0005123">
    <property type="term" value="F:death receptor binding"/>
    <property type="evidence" value="ECO:0007669"/>
    <property type="project" value="TreeGrafter"/>
</dbReference>
<dbReference type="OrthoDB" id="100767at2759"/>
<dbReference type="SUPFAM" id="SSF47986">
    <property type="entry name" value="DEATH domain"/>
    <property type="match status" value="1"/>
</dbReference>
<dbReference type="SMART" id="SM00031">
    <property type="entry name" value="DED"/>
    <property type="match status" value="1"/>
</dbReference>
<dbReference type="InterPro" id="IPR001875">
    <property type="entry name" value="DED_dom"/>
</dbReference>
<protein>
    <recommendedName>
        <fullName evidence="5">Death domain-containing protein</fullName>
    </recommendedName>
</protein>
<dbReference type="InterPro" id="IPR000488">
    <property type="entry name" value="Death_dom"/>
</dbReference>
<dbReference type="GO" id="GO:0089720">
    <property type="term" value="F:caspase binding"/>
    <property type="evidence" value="ECO:0007669"/>
    <property type="project" value="TreeGrafter"/>
</dbReference>
<sequence>MDTRGFRPMLLEISDKLSQDNVDKLKFLCIGIGKKKLETIRTGIELFECLIERAVIGPENTEPLRKLLTEIGQTVLLENIDKYERQTRGSPVDVLDPKEREKIDIATEVIVERLGKKWLCVGRKLGLQSTQLEGIQEKHSRDLEGQVRELILQWMKIKKETAKVEDLIRALRDCKQNLTADLIVKNLEGHGANNS</sequence>
<evidence type="ECO:0000313" key="3">
    <source>
        <dbReference type="EMBL" id="TRY96088.1"/>
    </source>
</evidence>
<dbReference type="GO" id="GO:0042981">
    <property type="term" value="P:regulation of apoptotic process"/>
    <property type="evidence" value="ECO:0007669"/>
    <property type="project" value="InterPro"/>
</dbReference>